<evidence type="ECO:0000313" key="5">
    <source>
        <dbReference type="Proteomes" id="UP000322887"/>
    </source>
</evidence>
<organism evidence="4 5">
    <name type="scientific">Gimesia maris</name>
    <dbReference type="NCBI Taxonomy" id="122"/>
    <lineage>
        <taxon>Bacteria</taxon>
        <taxon>Pseudomonadati</taxon>
        <taxon>Planctomycetota</taxon>
        <taxon>Planctomycetia</taxon>
        <taxon>Planctomycetales</taxon>
        <taxon>Planctomycetaceae</taxon>
        <taxon>Gimesia</taxon>
    </lineage>
</organism>
<dbReference type="Pfam" id="PF03819">
    <property type="entry name" value="MazG"/>
    <property type="match status" value="2"/>
</dbReference>
<dbReference type="InterPro" id="IPR011551">
    <property type="entry name" value="NTP_PyrPHydrolase_MazG"/>
</dbReference>
<evidence type="ECO:0000256" key="1">
    <source>
        <dbReference type="SAM" id="Coils"/>
    </source>
</evidence>
<keyword evidence="5" id="KW-1185">Reference proteome</keyword>
<keyword evidence="4" id="KW-0378">Hydrolase</keyword>
<dbReference type="NCBIfam" id="TIGR00444">
    <property type="entry name" value="mazG"/>
    <property type="match status" value="1"/>
</dbReference>
<evidence type="ECO:0000259" key="3">
    <source>
        <dbReference type="Pfam" id="PF03819"/>
    </source>
</evidence>
<dbReference type="CDD" id="cd11528">
    <property type="entry name" value="NTP-PPase_MazG_Nterm"/>
    <property type="match status" value="1"/>
</dbReference>
<feature type="coiled-coil region" evidence="1">
    <location>
        <begin position="261"/>
        <end position="295"/>
    </location>
</feature>
<dbReference type="NCBIfam" id="NF007113">
    <property type="entry name" value="PRK09562.1"/>
    <property type="match status" value="1"/>
</dbReference>
<dbReference type="EC" id="3.6.1.8" evidence="4"/>
<evidence type="ECO:0000313" key="4">
    <source>
        <dbReference type="EMBL" id="QEG19459.1"/>
    </source>
</evidence>
<dbReference type="PANTHER" id="PTHR30522:SF0">
    <property type="entry name" value="NUCLEOSIDE TRIPHOSPHATE PYROPHOSPHOHYDROLASE"/>
    <property type="match status" value="1"/>
</dbReference>
<keyword evidence="1" id="KW-0175">Coiled coil</keyword>
<dbReference type="GeneID" id="98649790"/>
<proteinExistence type="predicted"/>
<dbReference type="InterPro" id="IPR048015">
    <property type="entry name" value="NTP-PPase_MazG-like_N"/>
</dbReference>
<dbReference type="Proteomes" id="UP000322887">
    <property type="component" value="Chromosome"/>
</dbReference>
<feature type="compositionally biased region" description="Polar residues" evidence="2">
    <location>
        <begin position="1"/>
        <end position="11"/>
    </location>
</feature>
<gene>
    <name evidence="4" type="primary">mazG</name>
    <name evidence="4" type="ORF">GmarT_53590</name>
</gene>
<name>A0ABX5YUI2_9PLAN</name>
<dbReference type="InterPro" id="IPR048011">
    <property type="entry name" value="NTP-PPase_MazG-like_C"/>
</dbReference>
<dbReference type="CDD" id="cd11529">
    <property type="entry name" value="NTP-PPase_MazG_Cterm"/>
    <property type="match status" value="1"/>
</dbReference>
<dbReference type="Gene3D" id="1.10.287.1080">
    <property type="entry name" value="MazG-like"/>
    <property type="match status" value="2"/>
</dbReference>
<feature type="domain" description="NTP pyrophosphohydrolase MazG-like" evidence="3">
    <location>
        <begin position="56"/>
        <end position="129"/>
    </location>
</feature>
<protein>
    <submittedName>
        <fullName evidence="4">Nucleoside triphosphate pyrophosphohydrolase</fullName>
        <ecNumber evidence="4">3.6.1.8</ecNumber>
    </submittedName>
</protein>
<dbReference type="EMBL" id="CP042910">
    <property type="protein sequence ID" value="QEG19459.1"/>
    <property type="molecule type" value="Genomic_DNA"/>
</dbReference>
<reference evidence="4 5" key="1">
    <citation type="submission" date="2019-08" db="EMBL/GenBank/DDBJ databases">
        <title>Deep-cultivation of Planctomycetes and their phenomic and genomic characterization uncovers novel biology.</title>
        <authorList>
            <person name="Wiegand S."/>
            <person name="Jogler M."/>
            <person name="Boedeker C."/>
            <person name="Pinto D."/>
            <person name="Vollmers J."/>
            <person name="Rivas-Marin E."/>
            <person name="Kohn T."/>
            <person name="Peeters S.H."/>
            <person name="Heuer A."/>
            <person name="Rast P."/>
            <person name="Oberbeckmann S."/>
            <person name="Bunk B."/>
            <person name="Jeske O."/>
            <person name="Meyerdierks A."/>
            <person name="Storesund J.E."/>
            <person name="Kallscheuer N."/>
            <person name="Luecker S."/>
            <person name="Lage O.M."/>
            <person name="Pohl T."/>
            <person name="Merkel B.J."/>
            <person name="Hornburger P."/>
            <person name="Mueller R.-W."/>
            <person name="Bruemmer F."/>
            <person name="Labrenz M."/>
            <person name="Spormann A.M."/>
            <person name="Op den Camp H."/>
            <person name="Overmann J."/>
            <person name="Amann R."/>
            <person name="Jetten M.S.M."/>
            <person name="Mascher T."/>
            <person name="Medema M.H."/>
            <person name="Devos D.P."/>
            <person name="Kaster A.-K."/>
            <person name="Ovreas L."/>
            <person name="Rohde M."/>
            <person name="Galperin M.Y."/>
            <person name="Jogler C."/>
        </authorList>
    </citation>
    <scope>NUCLEOTIDE SEQUENCE [LARGE SCALE GENOMIC DNA]</scope>
    <source>
        <strain evidence="4 5">DSM 8797</strain>
    </source>
</reference>
<feature type="domain" description="NTP pyrophosphohydrolase MazG-like" evidence="3">
    <location>
        <begin position="192"/>
        <end position="276"/>
    </location>
</feature>
<dbReference type="InterPro" id="IPR004518">
    <property type="entry name" value="MazG-like_dom"/>
</dbReference>
<evidence type="ECO:0000256" key="2">
    <source>
        <dbReference type="SAM" id="MobiDB-lite"/>
    </source>
</evidence>
<dbReference type="RefSeq" id="WP_002644659.1">
    <property type="nucleotide sequence ID" value="NZ_CP036353.1"/>
</dbReference>
<dbReference type="SUPFAM" id="SSF101386">
    <property type="entry name" value="all-alpha NTP pyrophosphatases"/>
    <property type="match status" value="2"/>
</dbReference>
<dbReference type="GO" id="GO:0047693">
    <property type="term" value="F:ATP diphosphatase activity"/>
    <property type="evidence" value="ECO:0007669"/>
    <property type="project" value="UniProtKB-EC"/>
</dbReference>
<accession>A0ABX5YUI2</accession>
<feature type="region of interest" description="Disordered" evidence="2">
    <location>
        <begin position="1"/>
        <end position="24"/>
    </location>
</feature>
<sequence length="312" mass="35387">MTESDYQSQPAGPTGAGDPLPGIPPDYSILTPAFEKLCDVIARLRSPEGCPWDREQTLETIKPYTLEETYELLEAIDSGNDEHIIEELGDLLLQIVLDAQIAADEGRFDLTHVVDRLTQKMIERHPHVFGDVAAETPDEVRRNWDQIKEQEKQRRSIFDGLPAALPALARASRVAEKAAKVGYDFPHRDMLFDKLREEIQELADEIFPDGQIPHTPATVEAEIVADTELADPELRERVEGELGDILFVVANIARRWKINPEEALRKSNSKFQERVQKIEQELERTGGSIQEASLQEMEQIYQAVKLQEKRDV</sequence>
<dbReference type="PANTHER" id="PTHR30522">
    <property type="entry name" value="NUCLEOSIDE TRIPHOSPHATE PYROPHOSPHOHYDROLASE"/>
    <property type="match status" value="1"/>
</dbReference>